<dbReference type="Proteomes" id="UP001157006">
    <property type="component" value="Chromosome 1L"/>
</dbReference>
<evidence type="ECO:0000313" key="7">
    <source>
        <dbReference type="Proteomes" id="UP001157006"/>
    </source>
</evidence>
<dbReference type="Pfam" id="PF02902">
    <property type="entry name" value="Peptidase_C48"/>
    <property type="match status" value="1"/>
</dbReference>
<proteinExistence type="inferred from homology"/>
<dbReference type="EMBL" id="OX451736">
    <property type="protein sequence ID" value="CAI8589226.1"/>
    <property type="molecule type" value="Genomic_DNA"/>
</dbReference>
<feature type="compositionally biased region" description="Basic and acidic residues" evidence="4">
    <location>
        <begin position="324"/>
        <end position="337"/>
    </location>
</feature>
<protein>
    <recommendedName>
        <fullName evidence="5">Ubiquitin-like protease family profile domain-containing protein</fullName>
    </recommendedName>
</protein>
<dbReference type="InterPro" id="IPR058352">
    <property type="entry name" value="DUF8039"/>
</dbReference>
<gene>
    <name evidence="6" type="ORF">VFH_I383880</name>
</gene>
<keyword evidence="3" id="KW-0378">Hydrolase</keyword>
<dbReference type="InterPro" id="IPR038765">
    <property type="entry name" value="Papain-like_cys_pep_sf"/>
</dbReference>
<feature type="region of interest" description="Disordered" evidence="4">
    <location>
        <begin position="324"/>
        <end position="382"/>
    </location>
</feature>
<name>A0AAV0YSZ1_VICFA</name>
<evidence type="ECO:0000256" key="4">
    <source>
        <dbReference type="SAM" id="MobiDB-lite"/>
    </source>
</evidence>
<dbReference type="InterPro" id="IPR003653">
    <property type="entry name" value="Peptidase_C48_C"/>
</dbReference>
<dbReference type="GO" id="GO:0006508">
    <property type="term" value="P:proteolysis"/>
    <property type="evidence" value="ECO:0007669"/>
    <property type="project" value="UniProtKB-KW"/>
</dbReference>
<dbReference type="Pfam" id="PF26133">
    <property type="entry name" value="DUF8039"/>
    <property type="match status" value="1"/>
</dbReference>
<feature type="region of interest" description="Disordered" evidence="4">
    <location>
        <begin position="1"/>
        <end position="20"/>
    </location>
</feature>
<dbReference type="Pfam" id="PF03004">
    <property type="entry name" value="Transposase_24"/>
    <property type="match status" value="1"/>
</dbReference>
<sequence>MASIDDESGSSSKKTIGKRGVTRLQKIHKAKSNGKRIEVQWNSRGQPIKHNSKTFASFIGVTVRRLVPISLDNWSAKKNKEAVGVYKQNIWDEIEKAFIIGEEHRAFVYREAGKLHRAFRTKMARSYLKDSKGGFVKHRPAKYSFCIKQDDWDKFVAQHMTAKFQKVSDENRERALNPQHPYRKSRLGCARLEADMVEESEVGEINRSQVWKAARVNKSGVIDNENVQRVVDQCEKLTEALSEEERQDLGPTNILFEAPNLPNYSGRVRTYGFGVCSRDILPRQNRPTQMDFEKLYGFCNSLKSRLEVLEREKIERDKLDREKLERQQTEEVEERKQPKQVSERLQQPEKVAQRQHLEQVVERKQPEKVAESRLPSDKGSCNPGSFGNIPEGLFPVNIYLSSPSRCLVARGKLYNTKGNTVHGMTLPPGYVKVNIEVAIVPNAPLPISVEDGDVSMVGQAIGTIVPWPTKLLEFVAECEKIPGQSQNKGNNIQHSVEYSVSSPNKSNKKFKIEESPRVGGSAGIANLPFLDMYVKKMMRVGSLIQIKMEESIFSEEFLEQLRVESIKEILDHNWLSASIITVFSRYLYDKFISPNGLINKFSFISPHVSREDNLGNGIAKILLKDEEFKDKMILAPCNLGKHWVLLVINLNAEVIYYMDPLNGEPTKHQNFKTKFENALQIYRANSSSKVPKVSKSKKISWQKIKCPRQINGIDCGYFVMRFMKEVIMENEFMIPINYFFDHKCRTYSHDKLTEVKEDWATYVVDDVFGKQEAIILPN</sequence>
<dbReference type="PANTHER" id="PTHR33018:SF31">
    <property type="entry name" value="TRANSPOSASE, PTTA_EN_SPM, PLANT"/>
    <property type="match status" value="1"/>
</dbReference>
<dbReference type="PANTHER" id="PTHR33018">
    <property type="entry name" value="OS10G0338966 PROTEIN-RELATED"/>
    <property type="match status" value="1"/>
</dbReference>
<organism evidence="6 7">
    <name type="scientific">Vicia faba</name>
    <name type="common">Broad bean</name>
    <name type="synonym">Faba vulgaris</name>
    <dbReference type="NCBI Taxonomy" id="3906"/>
    <lineage>
        <taxon>Eukaryota</taxon>
        <taxon>Viridiplantae</taxon>
        <taxon>Streptophyta</taxon>
        <taxon>Embryophyta</taxon>
        <taxon>Tracheophyta</taxon>
        <taxon>Spermatophyta</taxon>
        <taxon>Magnoliopsida</taxon>
        <taxon>eudicotyledons</taxon>
        <taxon>Gunneridae</taxon>
        <taxon>Pentapetalae</taxon>
        <taxon>rosids</taxon>
        <taxon>fabids</taxon>
        <taxon>Fabales</taxon>
        <taxon>Fabaceae</taxon>
        <taxon>Papilionoideae</taxon>
        <taxon>50 kb inversion clade</taxon>
        <taxon>NPAAA clade</taxon>
        <taxon>Hologalegina</taxon>
        <taxon>IRL clade</taxon>
        <taxon>Fabeae</taxon>
        <taxon>Vicia</taxon>
    </lineage>
</organism>
<dbReference type="GO" id="GO:0008234">
    <property type="term" value="F:cysteine-type peptidase activity"/>
    <property type="evidence" value="ECO:0007669"/>
    <property type="project" value="InterPro"/>
</dbReference>
<feature type="compositionally biased region" description="Basic and acidic residues" evidence="4">
    <location>
        <begin position="351"/>
        <end position="376"/>
    </location>
</feature>
<reference evidence="6 7" key="1">
    <citation type="submission" date="2023-01" db="EMBL/GenBank/DDBJ databases">
        <authorList>
            <person name="Kreplak J."/>
        </authorList>
    </citation>
    <scope>NUCLEOTIDE SEQUENCE [LARGE SCALE GENOMIC DNA]</scope>
</reference>
<dbReference type="PROSITE" id="PS50600">
    <property type="entry name" value="ULP_PROTEASE"/>
    <property type="match status" value="1"/>
</dbReference>
<dbReference type="AlphaFoldDB" id="A0AAV0YSZ1"/>
<keyword evidence="2" id="KW-0645">Protease</keyword>
<accession>A0AAV0YSZ1</accession>
<dbReference type="InterPro" id="IPR004252">
    <property type="entry name" value="Probable_transposase_24"/>
</dbReference>
<evidence type="ECO:0000256" key="3">
    <source>
        <dbReference type="ARBA" id="ARBA00022801"/>
    </source>
</evidence>
<dbReference type="Gene3D" id="3.40.395.10">
    <property type="entry name" value="Adenoviral Proteinase, Chain A"/>
    <property type="match status" value="1"/>
</dbReference>
<dbReference type="SUPFAM" id="SSF54001">
    <property type="entry name" value="Cysteine proteinases"/>
    <property type="match status" value="1"/>
</dbReference>
<evidence type="ECO:0000256" key="2">
    <source>
        <dbReference type="ARBA" id="ARBA00022670"/>
    </source>
</evidence>
<comment type="similarity">
    <text evidence="1">Belongs to the peptidase C48 family.</text>
</comment>
<evidence type="ECO:0000256" key="1">
    <source>
        <dbReference type="ARBA" id="ARBA00005234"/>
    </source>
</evidence>
<evidence type="ECO:0000259" key="5">
    <source>
        <dbReference type="PROSITE" id="PS50600"/>
    </source>
</evidence>
<feature type="domain" description="Ubiquitin-like protease family profile" evidence="5">
    <location>
        <begin position="559"/>
        <end position="726"/>
    </location>
</feature>
<keyword evidence="7" id="KW-1185">Reference proteome</keyword>
<evidence type="ECO:0000313" key="6">
    <source>
        <dbReference type="EMBL" id="CAI8589226.1"/>
    </source>
</evidence>